<dbReference type="SUPFAM" id="SSF55797">
    <property type="entry name" value="PR-1-like"/>
    <property type="match status" value="1"/>
</dbReference>
<accession>A0A7I4YSR6</accession>
<dbReference type="OrthoDB" id="5874910at2759"/>
<dbReference type="PANTHER" id="PTHR23227">
    <property type="entry name" value="BUCENTAUR RELATED"/>
    <property type="match status" value="1"/>
</dbReference>
<evidence type="ECO:0000313" key="4">
    <source>
        <dbReference type="WBParaSite" id="HCON_00139530-00001"/>
    </source>
</evidence>
<dbReference type="PANTHER" id="PTHR23227:SF67">
    <property type="entry name" value="CRANIOFACIAL DEVELOPMENT PROTEIN 2-LIKE"/>
    <property type="match status" value="1"/>
</dbReference>
<dbReference type="Pfam" id="PF00188">
    <property type="entry name" value="CAP"/>
    <property type="match status" value="1"/>
</dbReference>
<dbReference type="AlphaFoldDB" id="A0A7I4YSR6"/>
<dbReference type="CDD" id="cd05380">
    <property type="entry name" value="CAP_euk"/>
    <property type="match status" value="1"/>
</dbReference>
<keyword evidence="3" id="KW-1185">Reference proteome</keyword>
<dbReference type="WBParaSite" id="HCON_00139530-00001">
    <property type="protein sequence ID" value="HCON_00139530-00001"/>
    <property type="gene ID" value="HCON_00139530"/>
</dbReference>
<dbReference type="SUPFAM" id="SSF56219">
    <property type="entry name" value="DNase I-like"/>
    <property type="match status" value="1"/>
</dbReference>
<dbReference type="InterPro" id="IPR002413">
    <property type="entry name" value="V5_allergen-like"/>
</dbReference>
<dbReference type="Gene3D" id="3.40.33.10">
    <property type="entry name" value="CAP"/>
    <property type="match status" value="1"/>
</dbReference>
<evidence type="ECO:0000256" key="1">
    <source>
        <dbReference type="SAM" id="SignalP"/>
    </source>
</evidence>
<dbReference type="InterPro" id="IPR014044">
    <property type="entry name" value="CAP_dom"/>
</dbReference>
<protein>
    <submittedName>
        <fullName evidence="4">SCP domain-containing protein</fullName>
    </submittedName>
</protein>
<evidence type="ECO:0000313" key="3">
    <source>
        <dbReference type="Proteomes" id="UP000025227"/>
    </source>
</evidence>
<dbReference type="PRINTS" id="PR00838">
    <property type="entry name" value="V5ALLERGEN"/>
</dbReference>
<dbReference type="Gene3D" id="3.60.10.10">
    <property type="entry name" value="Endonuclease/exonuclease/phosphatase"/>
    <property type="match status" value="1"/>
</dbReference>
<feature type="signal peptide" evidence="1">
    <location>
        <begin position="1"/>
        <end position="19"/>
    </location>
</feature>
<organism evidence="3 4">
    <name type="scientific">Haemonchus contortus</name>
    <name type="common">Barber pole worm</name>
    <dbReference type="NCBI Taxonomy" id="6289"/>
    <lineage>
        <taxon>Eukaryota</taxon>
        <taxon>Metazoa</taxon>
        <taxon>Ecdysozoa</taxon>
        <taxon>Nematoda</taxon>
        <taxon>Chromadorea</taxon>
        <taxon>Rhabditida</taxon>
        <taxon>Rhabditina</taxon>
        <taxon>Rhabditomorpha</taxon>
        <taxon>Strongyloidea</taxon>
        <taxon>Trichostrongylidae</taxon>
        <taxon>Haemonchus</taxon>
    </lineage>
</organism>
<dbReference type="PRINTS" id="PR00837">
    <property type="entry name" value="V5TPXLIKE"/>
</dbReference>
<reference evidence="4" key="1">
    <citation type="submission" date="2020-12" db="UniProtKB">
        <authorList>
            <consortium name="WormBaseParasite"/>
        </authorList>
    </citation>
    <scope>IDENTIFICATION</scope>
    <source>
        <strain evidence="4">MHco3</strain>
    </source>
</reference>
<dbReference type="InterPro" id="IPR001283">
    <property type="entry name" value="CRISP-related"/>
</dbReference>
<feature type="chain" id="PRO_5029561048" evidence="1">
    <location>
        <begin position="20"/>
        <end position="431"/>
    </location>
</feature>
<dbReference type="Proteomes" id="UP000025227">
    <property type="component" value="Unplaced"/>
</dbReference>
<dbReference type="SMART" id="SM00198">
    <property type="entry name" value="SCP"/>
    <property type="match status" value="1"/>
</dbReference>
<dbReference type="InterPro" id="IPR036691">
    <property type="entry name" value="Endo/exonu/phosph_ase_sf"/>
</dbReference>
<proteinExistence type="predicted"/>
<evidence type="ECO:0000259" key="2">
    <source>
        <dbReference type="SMART" id="SM00198"/>
    </source>
</evidence>
<sequence length="431" mass="48557">MFMILAAVHLTLLSTAVLADQCNLDNGMTDEVRDMFLQKHNDYRSEVAKGLAKDGLGGFAPMAAKMYKMSYDCKLEENMMRWLNKCMDRPSYGINGENMWKSGDMSISKIDAADMSTTEWFSELATNGVGEENELTPEVFNRGVKHYTQMVWQKTHKLGCGVKVCDNFLLVGCQYHKRGNVLGEKIYKTGEPCSKCKCETCECDTEKAYAPQIGCSEQTKDTFWNLHDEKTAEVPLQEAIVVAGDLYGHVGATKDGYSCHGGFGYGSRNTDGERILEYADSHNLTIVNTRFRKRDSHLITFYGGENRTQIDFVLVRHRDQGLVTDAKTVPYETVATQHRPLISTLKIAPPKSKIAERCGPARIKWWRLKEKEEAVVSSILLPAVTTVDETWKGAAEAITRIARSKLGVTKPGRRKLDKQTWLWTDHVRECP</sequence>
<feature type="domain" description="SCP" evidence="2">
    <location>
        <begin position="31"/>
        <end position="183"/>
    </location>
</feature>
<dbReference type="InterPro" id="IPR027124">
    <property type="entry name" value="Swc5/CFDP1/2"/>
</dbReference>
<keyword evidence="1" id="KW-0732">Signal</keyword>
<name>A0A7I4YSR6_HAECO</name>
<dbReference type="InterPro" id="IPR035940">
    <property type="entry name" value="CAP_sf"/>
</dbReference>